<dbReference type="InterPro" id="IPR006464">
    <property type="entry name" value="AcTrfase_RimI/Ard1"/>
</dbReference>
<dbReference type="EMBL" id="LNYY01000019">
    <property type="protein sequence ID" value="KTD68126.1"/>
    <property type="molecule type" value="Genomic_DNA"/>
</dbReference>
<evidence type="ECO:0000256" key="2">
    <source>
        <dbReference type="ARBA" id="ARBA00022490"/>
    </source>
</evidence>
<keyword evidence="7" id="KW-1185">Reference proteome</keyword>
<dbReference type="CDD" id="cd04301">
    <property type="entry name" value="NAT_SF"/>
    <property type="match status" value="1"/>
</dbReference>
<evidence type="ECO:0000256" key="4">
    <source>
        <dbReference type="ARBA" id="ARBA00023315"/>
    </source>
</evidence>
<accession>A0A0W0ZGW2</accession>
<evidence type="ECO:0000259" key="5">
    <source>
        <dbReference type="PROSITE" id="PS51186"/>
    </source>
</evidence>
<dbReference type="SUPFAM" id="SSF55729">
    <property type="entry name" value="Acyl-CoA N-acyltransferases (Nat)"/>
    <property type="match status" value="1"/>
</dbReference>
<keyword evidence="3 6" id="KW-0808">Transferase</keyword>
<dbReference type="InterPro" id="IPR000182">
    <property type="entry name" value="GNAT_dom"/>
</dbReference>
<dbReference type="NCBIfam" id="TIGR01575">
    <property type="entry name" value="rimI"/>
    <property type="match status" value="1"/>
</dbReference>
<dbReference type="InterPro" id="IPR050680">
    <property type="entry name" value="YpeA/RimI_acetyltransf"/>
</dbReference>
<evidence type="ECO:0000256" key="1">
    <source>
        <dbReference type="ARBA" id="ARBA00005395"/>
    </source>
</evidence>
<organism evidence="6 7">
    <name type="scientific">Legionella steelei</name>
    <dbReference type="NCBI Taxonomy" id="947033"/>
    <lineage>
        <taxon>Bacteria</taxon>
        <taxon>Pseudomonadati</taxon>
        <taxon>Pseudomonadota</taxon>
        <taxon>Gammaproteobacteria</taxon>
        <taxon>Legionellales</taxon>
        <taxon>Legionellaceae</taxon>
        <taxon>Legionella</taxon>
    </lineage>
</organism>
<comment type="caution">
    <text evidence="6">The sequence shown here is derived from an EMBL/GenBank/DDBJ whole genome shotgun (WGS) entry which is preliminary data.</text>
</comment>
<dbReference type="GO" id="GO:0008080">
    <property type="term" value="F:N-acetyltransferase activity"/>
    <property type="evidence" value="ECO:0007669"/>
    <property type="project" value="InterPro"/>
</dbReference>
<dbReference type="Proteomes" id="UP000054926">
    <property type="component" value="Unassembled WGS sequence"/>
</dbReference>
<dbReference type="PROSITE" id="PS51186">
    <property type="entry name" value="GNAT"/>
    <property type="match status" value="1"/>
</dbReference>
<dbReference type="Pfam" id="PF00583">
    <property type="entry name" value="Acetyltransf_1"/>
    <property type="match status" value="1"/>
</dbReference>
<proteinExistence type="inferred from homology"/>
<sequence>MISNIRCMTELDIDAVYVIEKNVHIAPWSWEILRDCVRVGYDCRLFEIYEGNHPLIGGYIISRHSNNFCHILNFCIAKEFQSKGYGRQFLQEVLSSLTELQHIDYVILEVRPSNKAALRLYHSIGFVQVEIKPDYYVENNNIEDAIVLKKELHIQN</sequence>
<dbReference type="PANTHER" id="PTHR43420:SF12">
    <property type="entry name" value="N-ACETYLTRANSFERASE DOMAIN-CONTAINING PROTEIN"/>
    <property type="match status" value="1"/>
</dbReference>
<evidence type="ECO:0000313" key="6">
    <source>
        <dbReference type="EMBL" id="KTD68126.1"/>
    </source>
</evidence>
<dbReference type="RefSeq" id="WP_058510244.1">
    <property type="nucleotide sequence ID" value="NZ_LNYY01000019.1"/>
</dbReference>
<gene>
    <name evidence="6" type="primary">rimI</name>
    <name evidence="6" type="ORF">Lste_1284</name>
</gene>
<dbReference type="OrthoDB" id="9796919at2"/>
<dbReference type="STRING" id="947033.Lste_1284"/>
<dbReference type="AlphaFoldDB" id="A0A0W0ZGW2"/>
<keyword evidence="2" id="KW-0963">Cytoplasm</keyword>
<comment type="similarity">
    <text evidence="1">Belongs to the acetyltransferase family. RimI subfamily.</text>
</comment>
<reference evidence="6 7" key="1">
    <citation type="submission" date="2015-11" db="EMBL/GenBank/DDBJ databases">
        <title>Genomic analysis of 38 Legionella species identifies large and diverse effector repertoires.</title>
        <authorList>
            <person name="Burstein D."/>
            <person name="Amaro F."/>
            <person name="Zusman T."/>
            <person name="Lifshitz Z."/>
            <person name="Cohen O."/>
            <person name="Gilbert J.A."/>
            <person name="Pupko T."/>
            <person name="Shuman H.A."/>
            <person name="Segal G."/>
        </authorList>
    </citation>
    <scope>NUCLEOTIDE SEQUENCE [LARGE SCALE GENOMIC DNA]</scope>
    <source>
        <strain evidence="6 7">IMVS3376</strain>
    </source>
</reference>
<dbReference type="PANTHER" id="PTHR43420">
    <property type="entry name" value="ACETYLTRANSFERASE"/>
    <property type="match status" value="1"/>
</dbReference>
<keyword evidence="4" id="KW-0012">Acyltransferase</keyword>
<dbReference type="InterPro" id="IPR016181">
    <property type="entry name" value="Acyl_CoA_acyltransferase"/>
</dbReference>
<protein>
    <submittedName>
        <fullName evidence="6">GCN5-related N-acetyltransferase</fullName>
    </submittedName>
</protein>
<dbReference type="PATRIC" id="fig|947033.5.peg.1368"/>
<evidence type="ECO:0000313" key="7">
    <source>
        <dbReference type="Proteomes" id="UP000054926"/>
    </source>
</evidence>
<dbReference type="Gene3D" id="3.40.630.30">
    <property type="match status" value="1"/>
</dbReference>
<evidence type="ECO:0000256" key="3">
    <source>
        <dbReference type="ARBA" id="ARBA00022679"/>
    </source>
</evidence>
<name>A0A0W0ZGW2_9GAMM</name>
<feature type="domain" description="N-acetyltransferase" evidence="5">
    <location>
        <begin position="3"/>
        <end position="153"/>
    </location>
</feature>